<keyword evidence="10" id="KW-1185">Reference proteome</keyword>
<dbReference type="PANTHER" id="PTHR11063:SF8">
    <property type="entry name" value="DELTA-1-PYRROLINE-5-CARBOXYLATE SYNTHASE"/>
    <property type="match status" value="1"/>
</dbReference>
<dbReference type="InterPro" id="IPR015590">
    <property type="entry name" value="Aldehyde_DH_dom"/>
</dbReference>
<dbReference type="EMBL" id="JBBMFC010000011">
    <property type="protein sequence ID" value="MEQ2578756.1"/>
    <property type="molecule type" value="Genomic_DNA"/>
</dbReference>
<name>A0ABV1I1C0_9FIRM</name>
<dbReference type="PROSITE" id="PS01223">
    <property type="entry name" value="PROA"/>
    <property type="match status" value="1"/>
</dbReference>
<dbReference type="Pfam" id="PF00171">
    <property type="entry name" value="Aldedh"/>
    <property type="match status" value="2"/>
</dbReference>
<feature type="domain" description="Aldehyde dehydrogenase" evidence="8">
    <location>
        <begin position="4"/>
        <end position="301"/>
    </location>
</feature>
<dbReference type="Gene3D" id="3.40.309.10">
    <property type="entry name" value="Aldehyde Dehydrogenase, Chain A, domain 2"/>
    <property type="match status" value="1"/>
</dbReference>
<comment type="subcellular location">
    <subcellularLocation>
        <location evidence="7">Cytoplasm</location>
    </subcellularLocation>
</comment>
<keyword evidence="2 7" id="KW-0028">Amino-acid biosynthesis</keyword>
<evidence type="ECO:0000256" key="4">
    <source>
        <dbReference type="ARBA" id="ARBA00022857"/>
    </source>
</evidence>
<sequence>MLVTEKRIIRPEETSERTLEEIGRRAKAAEPVLRIMGTTKKNEVLLHVADALIKEQNYILGKNAKDVEIAKENGMEPGMVDRLMLTKDRIAGMAEGIRQVAALPDPVGEVTSMKQRPNGLMIGWKKVPLGVIGMIYESRPNVTADAFSLCFKAGNVVILRGGSDAFLSNCAITKVIRTALAEKDIPEDAVQLIEDTSRETVKAFMQLNQYVDVLIPRGGAGLIRSVVENSRIPVIETGTGNCHIFVDESADFDMAIDIIFNAKTQRIGVCNACESLVIHEKIVDAFLPRLKARLDEKHVEMRGDEKACAAAEGLVKATEEDWGREYLDYILSVKTVKNIDEAIAHINRYNTGHSEAIVTKDYANAQKFLNEIDAAAVYVNASTRFTDGYEFGFGAEIGISTQKLHARGPMGLDALTSGKYIIYGNGQIR</sequence>
<evidence type="ECO:0000256" key="6">
    <source>
        <dbReference type="ARBA" id="ARBA00049024"/>
    </source>
</evidence>
<dbReference type="PIRSF" id="PIRSF000151">
    <property type="entry name" value="GPR"/>
    <property type="match status" value="1"/>
</dbReference>
<keyword evidence="7" id="KW-0963">Cytoplasm</keyword>
<comment type="caution">
    <text evidence="9">The sequence shown here is derived from an EMBL/GenBank/DDBJ whole genome shotgun (WGS) entry which is preliminary data.</text>
</comment>
<evidence type="ECO:0000256" key="5">
    <source>
        <dbReference type="ARBA" id="ARBA00023002"/>
    </source>
</evidence>
<dbReference type="PANTHER" id="PTHR11063">
    <property type="entry name" value="GLUTAMATE SEMIALDEHYDE DEHYDROGENASE"/>
    <property type="match status" value="1"/>
</dbReference>
<organism evidence="9 10">
    <name type="scientific">Hominiventricola aquisgranensis</name>
    <dbReference type="NCBI Taxonomy" id="3133164"/>
    <lineage>
        <taxon>Bacteria</taxon>
        <taxon>Bacillati</taxon>
        <taxon>Bacillota</taxon>
        <taxon>Clostridia</taxon>
        <taxon>Lachnospirales</taxon>
        <taxon>Lachnospiraceae</taxon>
        <taxon>Hominiventricola</taxon>
    </lineage>
</organism>
<dbReference type="Proteomes" id="UP001470288">
    <property type="component" value="Unassembled WGS sequence"/>
</dbReference>
<evidence type="ECO:0000256" key="1">
    <source>
        <dbReference type="ARBA" id="ARBA00004985"/>
    </source>
</evidence>
<dbReference type="HAMAP" id="MF_00412">
    <property type="entry name" value="ProA"/>
    <property type="match status" value="1"/>
</dbReference>
<comment type="catalytic activity">
    <reaction evidence="6 7">
        <text>L-glutamate 5-semialdehyde + phosphate + NADP(+) = L-glutamyl 5-phosphate + NADPH + H(+)</text>
        <dbReference type="Rhea" id="RHEA:19541"/>
        <dbReference type="ChEBI" id="CHEBI:15378"/>
        <dbReference type="ChEBI" id="CHEBI:43474"/>
        <dbReference type="ChEBI" id="CHEBI:57783"/>
        <dbReference type="ChEBI" id="CHEBI:58066"/>
        <dbReference type="ChEBI" id="CHEBI:58274"/>
        <dbReference type="ChEBI" id="CHEBI:58349"/>
        <dbReference type="EC" id="1.2.1.41"/>
    </reaction>
</comment>
<keyword evidence="4 7" id="KW-0521">NADP</keyword>
<evidence type="ECO:0000259" key="8">
    <source>
        <dbReference type="Pfam" id="PF00171"/>
    </source>
</evidence>
<evidence type="ECO:0000256" key="3">
    <source>
        <dbReference type="ARBA" id="ARBA00022650"/>
    </source>
</evidence>
<accession>A0ABV1I1C0</accession>
<dbReference type="InterPro" id="IPR016163">
    <property type="entry name" value="Ald_DH_C"/>
</dbReference>
<dbReference type="CDD" id="cd07079">
    <property type="entry name" value="ALDH_F18-19_ProA-GPR"/>
    <property type="match status" value="1"/>
</dbReference>
<keyword evidence="5 7" id="KW-0560">Oxidoreductase</keyword>
<dbReference type="GO" id="GO:0004350">
    <property type="term" value="F:glutamate-5-semialdehyde dehydrogenase activity"/>
    <property type="evidence" value="ECO:0007669"/>
    <property type="project" value="UniProtKB-EC"/>
</dbReference>
<dbReference type="NCBIfam" id="TIGR00407">
    <property type="entry name" value="proA"/>
    <property type="match status" value="1"/>
</dbReference>
<dbReference type="InterPro" id="IPR000965">
    <property type="entry name" value="GPR_dom"/>
</dbReference>
<dbReference type="InterPro" id="IPR020593">
    <property type="entry name" value="G-glutamylP_reductase_CS"/>
</dbReference>
<dbReference type="NCBIfam" id="NF001221">
    <property type="entry name" value="PRK00197.1"/>
    <property type="match status" value="1"/>
</dbReference>
<evidence type="ECO:0000313" key="9">
    <source>
        <dbReference type="EMBL" id="MEQ2578756.1"/>
    </source>
</evidence>
<feature type="domain" description="Aldehyde dehydrogenase" evidence="8">
    <location>
        <begin position="330"/>
        <end position="392"/>
    </location>
</feature>
<keyword evidence="3 7" id="KW-0641">Proline biosynthesis</keyword>
<evidence type="ECO:0000313" key="10">
    <source>
        <dbReference type="Proteomes" id="UP001470288"/>
    </source>
</evidence>
<comment type="pathway">
    <text evidence="1 7">Amino-acid biosynthesis; L-proline biosynthesis; L-glutamate 5-semialdehyde from L-glutamate: step 2/2.</text>
</comment>
<dbReference type="SUPFAM" id="SSF53720">
    <property type="entry name" value="ALDH-like"/>
    <property type="match status" value="1"/>
</dbReference>
<dbReference type="InterPro" id="IPR016161">
    <property type="entry name" value="Ald_DH/histidinol_DH"/>
</dbReference>
<protein>
    <recommendedName>
        <fullName evidence="7">Gamma-glutamyl phosphate reductase</fullName>
        <shortName evidence="7">GPR</shortName>
        <ecNumber evidence="7">1.2.1.41</ecNumber>
    </recommendedName>
    <alternativeName>
        <fullName evidence="7">Glutamate-5-semialdehyde dehydrogenase</fullName>
    </alternativeName>
    <alternativeName>
        <fullName evidence="7">Glutamyl-gamma-semialdehyde dehydrogenase</fullName>
        <shortName evidence="7">GSA dehydrogenase</shortName>
    </alternativeName>
</protein>
<gene>
    <name evidence="7" type="primary">proA</name>
    <name evidence="9" type="ORF">WMO62_07865</name>
</gene>
<dbReference type="InterPro" id="IPR016162">
    <property type="entry name" value="Ald_DH_N"/>
</dbReference>
<evidence type="ECO:0000256" key="7">
    <source>
        <dbReference type="HAMAP-Rule" id="MF_00412"/>
    </source>
</evidence>
<dbReference type="EC" id="1.2.1.41" evidence="7"/>
<evidence type="ECO:0000256" key="2">
    <source>
        <dbReference type="ARBA" id="ARBA00022605"/>
    </source>
</evidence>
<comment type="function">
    <text evidence="7">Catalyzes the NADPH-dependent reduction of L-glutamate 5-phosphate into L-glutamate 5-semialdehyde and phosphate. The product spontaneously undergoes cyclization to form 1-pyrroline-5-carboxylate.</text>
</comment>
<dbReference type="InterPro" id="IPR012134">
    <property type="entry name" value="Glu-5-SA_DH"/>
</dbReference>
<proteinExistence type="inferred from homology"/>
<dbReference type="RefSeq" id="WP_349144339.1">
    <property type="nucleotide sequence ID" value="NZ_JBBMFC010000011.1"/>
</dbReference>
<reference evidence="9 10" key="1">
    <citation type="submission" date="2024-03" db="EMBL/GenBank/DDBJ databases">
        <title>Human intestinal bacterial collection.</title>
        <authorList>
            <person name="Pauvert C."/>
            <person name="Hitch T.C.A."/>
            <person name="Clavel T."/>
        </authorList>
    </citation>
    <scope>NUCLEOTIDE SEQUENCE [LARGE SCALE GENOMIC DNA]</scope>
    <source>
        <strain evidence="9 10">CLA-AA-H78B</strain>
    </source>
</reference>
<comment type="similarity">
    <text evidence="7">Belongs to the gamma-glutamyl phosphate reductase family.</text>
</comment>
<dbReference type="Gene3D" id="3.40.605.10">
    <property type="entry name" value="Aldehyde Dehydrogenase, Chain A, domain 1"/>
    <property type="match status" value="1"/>
</dbReference>